<feature type="compositionally biased region" description="Polar residues" evidence="1">
    <location>
        <begin position="61"/>
        <end position="80"/>
    </location>
</feature>
<accession>A0A5B0RWP7</accession>
<dbReference type="AlphaFoldDB" id="A0A5B0RWP7"/>
<evidence type="ECO:0000256" key="1">
    <source>
        <dbReference type="SAM" id="MobiDB-lite"/>
    </source>
</evidence>
<feature type="region of interest" description="Disordered" evidence="1">
    <location>
        <begin position="54"/>
        <end position="80"/>
    </location>
</feature>
<gene>
    <name evidence="2" type="ORF">PGTUg99_029430</name>
</gene>
<protein>
    <submittedName>
        <fullName evidence="2">Uncharacterized protein</fullName>
    </submittedName>
</protein>
<dbReference type="Proteomes" id="UP000325313">
    <property type="component" value="Unassembled WGS sequence"/>
</dbReference>
<evidence type="ECO:0000313" key="2">
    <source>
        <dbReference type="EMBL" id="KAA1129565.1"/>
    </source>
</evidence>
<organism evidence="2 3">
    <name type="scientific">Puccinia graminis f. sp. tritici</name>
    <dbReference type="NCBI Taxonomy" id="56615"/>
    <lineage>
        <taxon>Eukaryota</taxon>
        <taxon>Fungi</taxon>
        <taxon>Dikarya</taxon>
        <taxon>Basidiomycota</taxon>
        <taxon>Pucciniomycotina</taxon>
        <taxon>Pucciniomycetes</taxon>
        <taxon>Pucciniales</taxon>
        <taxon>Pucciniaceae</taxon>
        <taxon>Puccinia</taxon>
    </lineage>
</organism>
<dbReference type="EMBL" id="VDEP01000136">
    <property type="protein sequence ID" value="KAA1129565.1"/>
    <property type="molecule type" value="Genomic_DNA"/>
</dbReference>
<sequence>MITRTNTTANNVLPLSNPEAIIKAGNAKKRRSKHLPTQLIASLPSTSVTTSRIMSDAVPPTGSQEQPANFTRESTRTANGTDMSTAKEWFKAVVDCHHSQRISHTVLKVQHSTITQSQEDCRQALEDSNSDRIRRLEDLLLAMNIKNESGAQAKKPAPGRTKSVSNAANKIKILGNFIAETNLQSFYANKASSFLTKSWEEFKTFLEYSKQAQTLQSLFNFDAKKFSKLGDLQLAQFVVYGLPNALQDRINKRQLLEVAPFHYSPFEKQANTSFLAVQRPSELPTTSKAFSSAPPPIIWEEFLWRIHAYLDSQGLCNFCKKHCGNTSGTCPGPINRSRINITSTFQTPSKPSNLEISNYSTFRAWSKEGPTPGKPTHPPAGRPTAWAATVAGISTELPLEAQVSALTLDTAIREDNQFESKFDNEGYFPSLNTAALAALEDLDNQLLLNKIEKFTQADLADHIARG</sequence>
<comment type="caution">
    <text evidence="2">The sequence shown here is derived from an EMBL/GenBank/DDBJ whole genome shotgun (WGS) entry which is preliminary data.</text>
</comment>
<evidence type="ECO:0000313" key="3">
    <source>
        <dbReference type="Proteomes" id="UP000325313"/>
    </source>
</evidence>
<proteinExistence type="predicted"/>
<name>A0A5B0RWP7_PUCGR</name>
<reference evidence="2 3" key="1">
    <citation type="submission" date="2019-05" db="EMBL/GenBank/DDBJ databases">
        <title>Emergence of the Ug99 lineage of the wheat stem rust pathogen through somatic hybridization.</title>
        <authorList>
            <person name="Li F."/>
            <person name="Upadhyaya N.M."/>
            <person name="Sperschneider J."/>
            <person name="Matny O."/>
            <person name="Nguyen-Phuc H."/>
            <person name="Mago R."/>
            <person name="Raley C."/>
            <person name="Miller M.E."/>
            <person name="Silverstein K.A.T."/>
            <person name="Henningsen E."/>
            <person name="Hirsch C.D."/>
            <person name="Visser B."/>
            <person name="Pretorius Z.A."/>
            <person name="Steffenson B.J."/>
            <person name="Schwessinger B."/>
            <person name="Dodds P.N."/>
            <person name="Figueroa M."/>
        </authorList>
    </citation>
    <scope>NUCLEOTIDE SEQUENCE [LARGE SCALE GENOMIC DNA]</scope>
    <source>
        <strain evidence="2 3">Ug99</strain>
    </source>
</reference>